<dbReference type="Proteomes" id="UP000825729">
    <property type="component" value="Unassembled WGS sequence"/>
</dbReference>
<name>A0AAV7E995_ARIFI</name>
<protein>
    <submittedName>
        <fullName evidence="2">Uncharacterized protein</fullName>
    </submittedName>
</protein>
<keyword evidence="3" id="KW-1185">Reference proteome</keyword>
<proteinExistence type="predicted"/>
<accession>A0AAV7E995</accession>
<evidence type="ECO:0000313" key="2">
    <source>
        <dbReference type="EMBL" id="KAG9445199.1"/>
    </source>
</evidence>
<evidence type="ECO:0000256" key="1">
    <source>
        <dbReference type="SAM" id="SignalP"/>
    </source>
</evidence>
<dbReference type="EMBL" id="JAINDJ010000006">
    <property type="protein sequence ID" value="KAG9445199.1"/>
    <property type="molecule type" value="Genomic_DNA"/>
</dbReference>
<keyword evidence="1" id="KW-0732">Signal</keyword>
<feature type="signal peptide" evidence="1">
    <location>
        <begin position="1"/>
        <end position="24"/>
    </location>
</feature>
<sequence>MAKAAVAVLALFFLLMAMIPDTKEECCSNHYTNCDPKNLLSNFYCNQTCTETYNCHAGGLCEESFGFTYCHCICIKN</sequence>
<gene>
    <name evidence="2" type="ORF">H6P81_016539</name>
</gene>
<comment type="caution">
    <text evidence="2">The sequence shown here is derived from an EMBL/GenBank/DDBJ whole genome shotgun (WGS) entry which is preliminary data.</text>
</comment>
<reference evidence="2 3" key="1">
    <citation type="submission" date="2021-07" db="EMBL/GenBank/DDBJ databases">
        <title>The Aristolochia fimbriata genome: insights into angiosperm evolution, floral development and chemical biosynthesis.</title>
        <authorList>
            <person name="Jiao Y."/>
        </authorList>
    </citation>
    <scope>NUCLEOTIDE SEQUENCE [LARGE SCALE GENOMIC DNA]</scope>
    <source>
        <strain evidence="2">IBCAS-2021</strain>
        <tissue evidence="2">Leaf</tissue>
    </source>
</reference>
<feature type="chain" id="PRO_5043484975" evidence="1">
    <location>
        <begin position="25"/>
        <end position="77"/>
    </location>
</feature>
<dbReference type="AlphaFoldDB" id="A0AAV7E995"/>
<evidence type="ECO:0000313" key="3">
    <source>
        <dbReference type="Proteomes" id="UP000825729"/>
    </source>
</evidence>
<organism evidence="2 3">
    <name type="scientific">Aristolochia fimbriata</name>
    <name type="common">White veined hardy Dutchman's pipe vine</name>
    <dbReference type="NCBI Taxonomy" id="158543"/>
    <lineage>
        <taxon>Eukaryota</taxon>
        <taxon>Viridiplantae</taxon>
        <taxon>Streptophyta</taxon>
        <taxon>Embryophyta</taxon>
        <taxon>Tracheophyta</taxon>
        <taxon>Spermatophyta</taxon>
        <taxon>Magnoliopsida</taxon>
        <taxon>Magnoliidae</taxon>
        <taxon>Piperales</taxon>
        <taxon>Aristolochiaceae</taxon>
        <taxon>Aristolochia</taxon>
    </lineage>
</organism>